<dbReference type="PANTHER" id="PTHR35495:SF1">
    <property type="entry name" value="OS06G0679600 PROTEIN"/>
    <property type="match status" value="1"/>
</dbReference>
<comment type="caution">
    <text evidence="2">The sequence shown here is derived from an EMBL/GenBank/DDBJ whole genome shotgun (WGS) entry which is preliminary data.</text>
</comment>
<dbReference type="PANTHER" id="PTHR35495">
    <property type="entry name" value="OS06G0679600 PROTEIN"/>
    <property type="match status" value="1"/>
</dbReference>
<name>A0AAW1HCT9_SAPOF</name>
<dbReference type="AlphaFoldDB" id="A0AAW1HCT9"/>
<sequence>MTHHRVNSPRSPTHRFKEYLKPGTLARIRDSKISTRFHPRYSLLTRLVYSVSHTDNDNNDNDNNSVTRVTESAPEFPALRRGPQCFGRKKLVAARGFVGVNHVDDDGVNPVISDVVSVNDLLVH</sequence>
<proteinExistence type="predicted"/>
<dbReference type="Proteomes" id="UP001443914">
    <property type="component" value="Unassembled WGS sequence"/>
</dbReference>
<keyword evidence="3" id="KW-1185">Reference proteome</keyword>
<feature type="region of interest" description="Disordered" evidence="1">
    <location>
        <begin position="52"/>
        <end position="74"/>
    </location>
</feature>
<gene>
    <name evidence="2" type="ORF">RND81_12G196100</name>
</gene>
<evidence type="ECO:0000313" key="3">
    <source>
        <dbReference type="Proteomes" id="UP001443914"/>
    </source>
</evidence>
<protein>
    <submittedName>
        <fullName evidence="2">Uncharacterized protein</fullName>
    </submittedName>
</protein>
<evidence type="ECO:0000313" key="2">
    <source>
        <dbReference type="EMBL" id="KAK9673885.1"/>
    </source>
</evidence>
<dbReference type="EMBL" id="JBDFQZ010000012">
    <property type="protein sequence ID" value="KAK9673885.1"/>
    <property type="molecule type" value="Genomic_DNA"/>
</dbReference>
<evidence type="ECO:0000256" key="1">
    <source>
        <dbReference type="SAM" id="MobiDB-lite"/>
    </source>
</evidence>
<accession>A0AAW1HCT9</accession>
<organism evidence="2 3">
    <name type="scientific">Saponaria officinalis</name>
    <name type="common">Common soapwort</name>
    <name type="synonym">Lychnis saponaria</name>
    <dbReference type="NCBI Taxonomy" id="3572"/>
    <lineage>
        <taxon>Eukaryota</taxon>
        <taxon>Viridiplantae</taxon>
        <taxon>Streptophyta</taxon>
        <taxon>Embryophyta</taxon>
        <taxon>Tracheophyta</taxon>
        <taxon>Spermatophyta</taxon>
        <taxon>Magnoliopsida</taxon>
        <taxon>eudicotyledons</taxon>
        <taxon>Gunneridae</taxon>
        <taxon>Pentapetalae</taxon>
        <taxon>Caryophyllales</taxon>
        <taxon>Caryophyllaceae</taxon>
        <taxon>Caryophylleae</taxon>
        <taxon>Saponaria</taxon>
    </lineage>
</organism>
<reference evidence="2" key="1">
    <citation type="submission" date="2024-03" db="EMBL/GenBank/DDBJ databases">
        <title>WGS assembly of Saponaria officinalis var. Norfolk2.</title>
        <authorList>
            <person name="Jenkins J."/>
            <person name="Shu S."/>
            <person name="Grimwood J."/>
            <person name="Barry K."/>
            <person name="Goodstein D."/>
            <person name="Schmutz J."/>
            <person name="Leebens-Mack J."/>
            <person name="Osbourn A."/>
        </authorList>
    </citation>
    <scope>NUCLEOTIDE SEQUENCE [LARGE SCALE GENOMIC DNA]</scope>
    <source>
        <strain evidence="2">JIC</strain>
    </source>
</reference>